<evidence type="ECO:0000256" key="1">
    <source>
        <dbReference type="SAM" id="Phobius"/>
    </source>
</evidence>
<sequence>MMMKVWQWQWHLSRPTDAAASSSTSTSTSLEMRRHCTSTTVCFLILASCTLVAYLAFFADQLQLPWTSPTTVCLLCPSALYNPNPNQLIHIPPALGPASPSASTDLSHIIFAIGGSAQTWDQRRAYTELWWRPNHTRGHVWLDQAPIGTWPDTGPPYRISRDMSRYGNRASASRIAAAVVEAYQLVSVSSAPEKEKVRWFVMGDDDTVFFVENLIGVLQKYDHKQMYYVGMPSESVEQDVMHSYGMAFGGGGFAISYPAVAELAGVMDTCLDRYAYFYGSDQRVQSCLAELGIPLTREPGFHQVDVRGEIYGMLAAHPIAPLVSLHHLDYVNPIIPNRPSQLESLQSLFSAYRVDPARILQQAFCYDAGAGVVLSVSVSWGYTVQVYPSVRPPHELETPLQTFKTWRTSSDGPFIFNTRPSGDPCARPFIYFFDRVLRNQTDASLTQYTASKAQAQGDAKAMCNNKGFSAASRIDRVRVLAAKMDPFLWKQAPRRHCCMARRTKWGRMLEVQIKYCSPGESTMTPLST</sequence>
<proteinExistence type="predicted"/>
<protein>
    <submittedName>
        <fullName evidence="2">Beta-1,3-glucosyltransferase</fullName>
    </submittedName>
</protein>
<feature type="transmembrane region" description="Helical" evidence="1">
    <location>
        <begin position="41"/>
        <end position="59"/>
    </location>
</feature>
<accession>A0A833R303</accession>
<dbReference type="Gene3D" id="3.90.550.50">
    <property type="match status" value="1"/>
</dbReference>
<dbReference type="EMBL" id="SWLB01000015">
    <property type="protein sequence ID" value="KAF3329091.1"/>
    <property type="molecule type" value="Genomic_DNA"/>
</dbReference>
<name>A0A833R303_9POAL</name>
<dbReference type="PANTHER" id="PTHR10811">
    <property type="entry name" value="FRINGE-RELATED"/>
    <property type="match status" value="1"/>
</dbReference>
<keyword evidence="1" id="KW-0812">Transmembrane</keyword>
<dbReference type="InterPro" id="IPR006740">
    <property type="entry name" value="DUF604"/>
</dbReference>
<keyword evidence="1" id="KW-1133">Transmembrane helix</keyword>
<dbReference type="OrthoDB" id="421979at2759"/>
<dbReference type="GO" id="GO:0016740">
    <property type="term" value="F:transferase activity"/>
    <property type="evidence" value="ECO:0007669"/>
    <property type="project" value="UniProtKB-KW"/>
</dbReference>
<evidence type="ECO:0000313" key="2">
    <source>
        <dbReference type="EMBL" id="KAF3329091.1"/>
    </source>
</evidence>
<dbReference type="Proteomes" id="UP000623129">
    <property type="component" value="Unassembled WGS sequence"/>
</dbReference>
<dbReference type="FunFam" id="3.90.550.50:FF:000006">
    <property type="entry name" value="Fringe-related protein-like"/>
    <property type="match status" value="1"/>
</dbReference>
<evidence type="ECO:0000313" key="3">
    <source>
        <dbReference type="Proteomes" id="UP000623129"/>
    </source>
</evidence>
<comment type="caution">
    <text evidence="2">The sequence shown here is derived from an EMBL/GenBank/DDBJ whole genome shotgun (WGS) entry which is preliminary data.</text>
</comment>
<dbReference type="Pfam" id="PF04646">
    <property type="entry name" value="DUF604"/>
    <property type="match status" value="1"/>
</dbReference>
<keyword evidence="3" id="KW-1185">Reference proteome</keyword>
<reference evidence="2" key="1">
    <citation type="submission" date="2020-01" db="EMBL/GenBank/DDBJ databases">
        <title>Genome sequence of Kobresia littledalei, the first chromosome-level genome in the family Cyperaceae.</title>
        <authorList>
            <person name="Qu G."/>
        </authorList>
    </citation>
    <scope>NUCLEOTIDE SEQUENCE</scope>
    <source>
        <strain evidence="2">C.B.Clarke</strain>
        <tissue evidence="2">Leaf</tissue>
    </source>
</reference>
<keyword evidence="2" id="KW-0808">Transferase</keyword>
<keyword evidence="1" id="KW-0472">Membrane</keyword>
<gene>
    <name evidence="2" type="ORF">FCM35_KLT06169</name>
</gene>
<organism evidence="2 3">
    <name type="scientific">Carex littledalei</name>
    <dbReference type="NCBI Taxonomy" id="544730"/>
    <lineage>
        <taxon>Eukaryota</taxon>
        <taxon>Viridiplantae</taxon>
        <taxon>Streptophyta</taxon>
        <taxon>Embryophyta</taxon>
        <taxon>Tracheophyta</taxon>
        <taxon>Spermatophyta</taxon>
        <taxon>Magnoliopsida</taxon>
        <taxon>Liliopsida</taxon>
        <taxon>Poales</taxon>
        <taxon>Cyperaceae</taxon>
        <taxon>Cyperoideae</taxon>
        <taxon>Cariceae</taxon>
        <taxon>Carex</taxon>
        <taxon>Carex subgen. Euthyceras</taxon>
    </lineage>
</organism>
<dbReference type="AlphaFoldDB" id="A0A833R303"/>